<comment type="caution">
    <text evidence="2">The sequence shown here is derived from an EMBL/GenBank/DDBJ whole genome shotgun (WGS) entry which is preliminary data.</text>
</comment>
<keyword evidence="3" id="KW-1185">Reference proteome</keyword>
<dbReference type="EMBL" id="MU157833">
    <property type="protein sequence ID" value="KAF9531835.1"/>
    <property type="molecule type" value="Genomic_DNA"/>
</dbReference>
<evidence type="ECO:0000313" key="2">
    <source>
        <dbReference type="EMBL" id="KAF9531835.1"/>
    </source>
</evidence>
<keyword evidence="1" id="KW-0732">Signal</keyword>
<dbReference type="OrthoDB" id="2909885at2759"/>
<accession>A0A9P6EMY5</accession>
<feature type="chain" id="PRO_5040490849" evidence="1">
    <location>
        <begin position="23"/>
        <end position="130"/>
    </location>
</feature>
<dbReference type="SUPFAM" id="SSF52309">
    <property type="entry name" value="N-(deoxy)ribosyltransferase-like"/>
    <property type="match status" value="1"/>
</dbReference>
<reference evidence="2" key="1">
    <citation type="submission" date="2020-11" db="EMBL/GenBank/DDBJ databases">
        <authorList>
            <consortium name="DOE Joint Genome Institute"/>
            <person name="Ahrendt S."/>
            <person name="Riley R."/>
            <person name="Andreopoulos W."/>
            <person name="Labutti K."/>
            <person name="Pangilinan J."/>
            <person name="Ruiz-Duenas F.J."/>
            <person name="Barrasa J.M."/>
            <person name="Sanchez-Garcia M."/>
            <person name="Camarero S."/>
            <person name="Miyauchi S."/>
            <person name="Serrano A."/>
            <person name="Linde D."/>
            <person name="Babiker R."/>
            <person name="Drula E."/>
            <person name="Ayuso-Fernandez I."/>
            <person name="Pacheco R."/>
            <person name="Padilla G."/>
            <person name="Ferreira P."/>
            <person name="Barriuso J."/>
            <person name="Kellner H."/>
            <person name="Castanera R."/>
            <person name="Alfaro M."/>
            <person name="Ramirez L."/>
            <person name="Pisabarro A.G."/>
            <person name="Kuo A."/>
            <person name="Tritt A."/>
            <person name="Lipzen A."/>
            <person name="He G."/>
            <person name="Yan M."/>
            <person name="Ng V."/>
            <person name="Cullen D."/>
            <person name="Martin F."/>
            <person name="Rosso M.-N."/>
            <person name="Henrissat B."/>
            <person name="Hibbett D."/>
            <person name="Martinez A.T."/>
            <person name="Grigoriev I.V."/>
        </authorList>
    </citation>
    <scope>NUCLEOTIDE SEQUENCE</scope>
    <source>
        <strain evidence="2">CBS 506.95</strain>
    </source>
</reference>
<evidence type="ECO:0000313" key="3">
    <source>
        <dbReference type="Proteomes" id="UP000807306"/>
    </source>
</evidence>
<feature type="signal peptide" evidence="1">
    <location>
        <begin position="1"/>
        <end position="22"/>
    </location>
</feature>
<sequence length="130" mass="14485">MCNVKYIILVFALAGLRHFVQFAKIARTVSKLKQPHNGAVFWSGTRTNEHGKTVSVIHDAVKHAESMGGATVEMTMKKKGVSIAENNKYSPRLWNIASEAYAKNAKGDIHVVMSETSGPRVFGTRWRDRL</sequence>
<gene>
    <name evidence="2" type="ORF">CPB83DRAFT_881023</name>
</gene>
<organism evidence="2 3">
    <name type="scientific">Crepidotus variabilis</name>
    <dbReference type="NCBI Taxonomy" id="179855"/>
    <lineage>
        <taxon>Eukaryota</taxon>
        <taxon>Fungi</taxon>
        <taxon>Dikarya</taxon>
        <taxon>Basidiomycota</taxon>
        <taxon>Agaricomycotina</taxon>
        <taxon>Agaricomycetes</taxon>
        <taxon>Agaricomycetidae</taxon>
        <taxon>Agaricales</taxon>
        <taxon>Agaricineae</taxon>
        <taxon>Crepidotaceae</taxon>
        <taxon>Crepidotus</taxon>
    </lineage>
</organism>
<dbReference type="AlphaFoldDB" id="A0A9P6EMY5"/>
<name>A0A9P6EMY5_9AGAR</name>
<evidence type="ECO:0000256" key="1">
    <source>
        <dbReference type="SAM" id="SignalP"/>
    </source>
</evidence>
<dbReference type="Proteomes" id="UP000807306">
    <property type="component" value="Unassembled WGS sequence"/>
</dbReference>
<protein>
    <submittedName>
        <fullName evidence="2">Uncharacterized protein</fullName>
    </submittedName>
</protein>
<proteinExistence type="predicted"/>